<comment type="caution">
    <text evidence="1">The sequence shown here is derived from an EMBL/GenBank/DDBJ whole genome shotgun (WGS) entry which is preliminary data.</text>
</comment>
<reference evidence="2" key="1">
    <citation type="submission" date="2017-08" db="EMBL/GenBank/DDBJ databases">
        <authorList>
            <person name="Grouzdev D.S."/>
            <person name="Gaisin V.A."/>
            <person name="Rysina M.S."/>
            <person name="Gorlenko V.M."/>
        </authorList>
    </citation>
    <scope>NUCLEOTIDE SEQUENCE [LARGE SCALE GENOMIC DNA]</scope>
    <source>
        <strain evidence="2">Kir15-3F</strain>
    </source>
</reference>
<dbReference type="InterPro" id="IPR026350">
    <property type="entry name" value="GxxExxY"/>
</dbReference>
<keyword evidence="2" id="KW-1185">Reference proteome</keyword>
<dbReference type="NCBIfam" id="TIGR04256">
    <property type="entry name" value="GxxExxY"/>
    <property type="match status" value="1"/>
</dbReference>
<gene>
    <name evidence="1" type="ORF">CJ255_13755</name>
</gene>
<sequence>MKQDQLTRTIIGAAIEVHRCLGPGLLESAYEECLNFELTQRDLSFQRQLELPVYYKGHELHSNYRVDFVVNDRVLVELKAVQSILPIHEAQALTYMRLGNWKTGLLINFYVPVLKEGIKRLII</sequence>
<proteinExistence type="predicted"/>
<protein>
    <submittedName>
        <fullName evidence="1">GxxExxY protein</fullName>
    </submittedName>
</protein>
<dbReference type="AlphaFoldDB" id="A0A2A6RHC2"/>
<dbReference type="Proteomes" id="UP000220527">
    <property type="component" value="Unassembled WGS sequence"/>
</dbReference>
<dbReference type="EMBL" id="NQWI01000066">
    <property type="protein sequence ID" value="PDW02467.1"/>
    <property type="molecule type" value="Genomic_DNA"/>
</dbReference>
<accession>A0A2A6RHC2</accession>
<dbReference type="Pfam" id="PF13366">
    <property type="entry name" value="PDDEXK_3"/>
    <property type="match status" value="1"/>
</dbReference>
<organism evidence="1 2">
    <name type="scientific">Candidatus Viridilinea mediisalina</name>
    <dbReference type="NCBI Taxonomy" id="2024553"/>
    <lineage>
        <taxon>Bacteria</taxon>
        <taxon>Bacillati</taxon>
        <taxon>Chloroflexota</taxon>
        <taxon>Chloroflexia</taxon>
        <taxon>Chloroflexales</taxon>
        <taxon>Chloroflexineae</taxon>
        <taxon>Oscillochloridaceae</taxon>
        <taxon>Candidatus Viridilinea</taxon>
    </lineage>
</organism>
<name>A0A2A6RHC2_9CHLR</name>
<evidence type="ECO:0000313" key="2">
    <source>
        <dbReference type="Proteomes" id="UP000220527"/>
    </source>
</evidence>
<evidence type="ECO:0000313" key="1">
    <source>
        <dbReference type="EMBL" id="PDW02467.1"/>
    </source>
</evidence>
<dbReference type="RefSeq" id="WP_097644678.1">
    <property type="nucleotide sequence ID" value="NZ_NQWI01000066.1"/>
</dbReference>
<dbReference type="OrthoDB" id="9806869at2"/>